<reference evidence="2" key="1">
    <citation type="journal article" date="2020" name="mSystems">
        <title>Genome- and Community-Level Interaction Insights into Carbon Utilization and Element Cycling Functions of Hydrothermarchaeota in Hydrothermal Sediment.</title>
        <authorList>
            <person name="Zhou Z."/>
            <person name="Liu Y."/>
            <person name="Xu W."/>
            <person name="Pan J."/>
            <person name="Luo Z.H."/>
            <person name="Li M."/>
        </authorList>
    </citation>
    <scope>NUCLEOTIDE SEQUENCE [LARGE SCALE GENOMIC DNA]</scope>
    <source>
        <strain evidence="1">SpSt-26</strain>
        <strain evidence="2">SpSt-87</strain>
    </source>
</reference>
<name>A0A7C3RD17_ARCFL</name>
<gene>
    <name evidence="1" type="ORF">ENP88_00085</name>
    <name evidence="2" type="ORF">ENW66_03895</name>
</gene>
<dbReference type="EMBL" id="DTLB01000023">
    <property type="protein sequence ID" value="HFW32081.1"/>
    <property type="molecule type" value="Genomic_DNA"/>
</dbReference>
<dbReference type="AlphaFoldDB" id="A0A7C3RD17"/>
<evidence type="ECO:0000313" key="2">
    <source>
        <dbReference type="EMBL" id="HFW32081.1"/>
    </source>
</evidence>
<organism evidence="2">
    <name type="scientific">Archaeoglobus fulgidus</name>
    <dbReference type="NCBI Taxonomy" id="2234"/>
    <lineage>
        <taxon>Archaea</taxon>
        <taxon>Methanobacteriati</taxon>
        <taxon>Methanobacteriota</taxon>
        <taxon>Archaeoglobi</taxon>
        <taxon>Archaeoglobales</taxon>
        <taxon>Archaeoglobaceae</taxon>
        <taxon>Archaeoglobus</taxon>
    </lineage>
</organism>
<sequence length="82" mass="8479">MFPGYAGLGYVTTLGLSVGVGATRLYGVNCSIEEIALAIRRGLITALGLYSCKLGGFIVEGGFKIGLVEKRIPPLIFGGGNT</sequence>
<dbReference type="EMBL" id="DSLA01000002">
    <property type="protein sequence ID" value="HEH34567.1"/>
    <property type="molecule type" value="Genomic_DNA"/>
</dbReference>
<accession>A0A7C3RD17</accession>
<evidence type="ECO:0000313" key="1">
    <source>
        <dbReference type="EMBL" id="HEH34567.1"/>
    </source>
</evidence>
<comment type="caution">
    <text evidence="2">The sequence shown here is derived from an EMBL/GenBank/DDBJ whole genome shotgun (WGS) entry which is preliminary data.</text>
</comment>
<proteinExistence type="predicted"/>
<protein>
    <submittedName>
        <fullName evidence="2">Uncharacterized protein</fullName>
    </submittedName>
</protein>